<accession>A0A218NNU8</accession>
<organism evidence="1 2">
    <name type="scientific">Candidatus Mancarchaeum acidiphilum</name>
    <dbReference type="NCBI Taxonomy" id="1920749"/>
    <lineage>
        <taxon>Archaea</taxon>
        <taxon>Candidatus Micrarchaeota</taxon>
        <taxon>Candidatus Mancarchaeum</taxon>
    </lineage>
</organism>
<dbReference type="Proteomes" id="UP000197679">
    <property type="component" value="Chromosome"/>
</dbReference>
<dbReference type="EMBL" id="CP019964">
    <property type="protein sequence ID" value="ASI14149.1"/>
    <property type="molecule type" value="Genomic_DNA"/>
</dbReference>
<dbReference type="OrthoDB" id="55704at2157"/>
<dbReference type="AlphaFoldDB" id="A0A218NNU8"/>
<reference evidence="1 2" key="1">
    <citation type="journal article" date="2017" name="Nat. Commun.">
        <title>'ARMAN' archaea depend on association with euryarchaeal host in culture and in situ.</title>
        <authorList>
            <person name="Golyshina O."/>
            <person name="Toshchakov S."/>
            <person name="Makarova K."/>
            <person name="Gavrilov S."/>
            <person name="Korzhenkov A."/>
            <person name="La Cono V."/>
            <person name="Arcadi E."/>
            <person name="Nechitaylo T."/>
            <person name="Ferrer M."/>
            <person name="Kublanov I."/>
            <person name="Wolf Y."/>
            <person name="Yakimov M."/>
            <person name="Golyshin P."/>
            <person name="Slesarev A."/>
            <person name="Kozyavkin S."/>
        </authorList>
    </citation>
    <scope>NUCLEOTIDE SEQUENCE [LARGE SCALE GENOMIC DNA]</scope>
    <source>
        <strain evidence="1 2">Mia14</strain>
    </source>
</reference>
<keyword evidence="2" id="KW-1185">Reference proteome</keyword>
<evidence type="ECO:0000313" key="2">
    <source>
        <dbReference type="Proteomes" id="UP000197679"/>
    </source>
</evidence>
<gene>
    <name evidence="1" type="ORF">Mia14_0865</name>
</gene>
<name>A0A218NNU8_9ARCH</name>
<proteinExistence type="predicted"/>
<evidence type="ECO:0000313" key="1">
    <source>
        <dbReference type="EMBL" id="ASI14149.1"/>
    </source>
</evidence>
<dbReference type="GeneID" id="33314411"/>
<protein>
    <submittedName>
        <fullName evidence="1">Uncharacterized protein</fullName>
    </submittedName>
</protein>
<dbReference type="RefSeq" id="WP_124216912.1">
    <property type="nucleotide sequence ID" value="NZ_CP019964.1"/>
</dbReference>
<sequence>MERTERIVLRGEEEPQVIRYVMADPQKKGTLERLQETVIEKTVNQYELEDRRQIDSVMRFMERNPDISYVEYESNPVFRIDRTITKLGLIFRREEATISATITPNRRFRAQR</sequence>
<dbReference type="KEGG" id="marh:Mia14_0865"/>